<dbReference type="RefSeq" id="WP_146071417.1">
    <property type="nucleotide sequence ID" value="NZ_FNUY01000008.1"/>
</dbReference>
<organism evidence="1 2">
    <name type="scientific">Bosea lathyri</name>
    <dbReference type="NCBI Taxonomy" id="1036778"/>
    <lineage>
        <taxon>Bacteria</taxon>
        <taxon>Pseudomonadati</taxon>
        <taxon>Pseudomonadota</taxon>
        <taxon>Alphaproteobacteria</taxon>
        <taxon>Hyphomicrobiales</taxon>
        <taxon>Boseaceae</taxon>
        <taxon>Bosea</taxon>
    </lineage>
</organism>
<dbReference type="Proteomes" id="UP000236743">
    <property type="component" value="Unassembled WGS sequence"/>
</dbReference>
<reference evidence="1 2" key="1">
    <citation type="submission" date="2016-10" db="EMBL/GenBank/DDBJ databases">
        <authorList>
            <person name="de Groot N.N."/>
        </authorList>
    </citation>
    <scope>NUCLEOTIDE SEQUENCE [LARGE SCALE GENOMIC DNA]</scope>
    <source>
        <strain evidence="1 2">DSM 26656</strain>
    </source>
</reference>
<evidence type="ECO:0000313" key="2">
    <source>
        <dbReference type="Proteomes" id="UP000236743"/>
    </source>
</evidence>
<dbReference type="EMBL" id="FNUY01000008">
    <property type="protein sequence ID" value="SEG64479.1"/>
    <property type="molecule type" value="Genomic_DNA"/>
</dbReference>
<name>A0A1H6BUY8_9HYPH</name>
<gene>
    <name evidence="1" type="ORF">SAMN04488115_10899</name>
</gene>
<accession>A0A1H6BUY8</accession>
<protein>
    <submittedName>
        <fullName evidence="1">Uncharacterized protein</fullName>
    </submittedName>
</protein>
<keyword evidence="2" id="KW-1185">Reference proteome</keyword>
<proteinExistence type="predicted"/>
<dbReference type="AlphaFoldDB" id="A0A1H6BUY8"/>
<evidence type="ECO:0000313" key="1">
    <source>
        <dbReference type="EMBL" id="SEG64479.1"/>
    </source>
</evidence>
<sequence length="84" mass="9440">MTVNGPHPEYPFLTWVETDEKTLDLFAGVWAFPIATLSRAKKHWHARIELPGLGPRKAHAPLAAQFEDTTYAVAEFFKRCGAKS</sequence>